<dbReference type="EMBL" id="ABVL01000042">
    <property type="protein sequence ID" value="EDY16020.1"/>
    <property type="molecule type" value="Genomic_DNA"/>
</dbReference>
<feature type="region of interest" description="Disordered" evidence="1">
    <location>
        <begin position="98"/>
        <end position="133"/>
    </location>
</feature>
<sequence>MPFGSGDIFRLPAIHPHHRVRFSKHQSVPEGQWDLAGVQACGFKRTGTATGYPSLHEPALEGGGISRLAKNSSAASGAHPCGGVPGVSLASSLHPRLNSFVPPGQPSPSPQRCCRRHGRDDYGDRGATRNPAFSPRYQSEALVMHSFGETVFRWWGGWFRFPAHARIGTPFCAW</sequence>
<evidence type="ECO:0000256" key="1">
    <source>
        <dbReference type="SAM" id="MobiDB-lite"/>
    </source>
</evidence>
<dbReference type="Proteomes" id="UP000005824">
    <property type="component" value="Unassembled WGS sequence"/>
</dbReference>
<keyword evidence="3" id="KW-1185">Reference proteome</keyword>
<comment type="caution">
    <text evidence="2">The sequence shown here is derived from an EMBL/GenBank/DDBJ whole genome shotgun (WGS) entry which is preliminary data.</text>
</comment>
<accession>B4DBX3</accession>
<proteinExistence type="predicted"/>
<name>B4DBX3_9BACT</name>
<reference evidence="2 3" key="1">
    <citation type="journal article" date="2011" name="J. Bacteriol.">
        <title>Genome sequence of Chthoniobacter flavus Ellin428, an aerobic heterotrophic soil bacterium.</title>
        <authorList>
            <person name="Kant R."/>
            <person name="van Passel M.W."/>
            <person name="Palva A."/>
            <person name="Lucas S."/>
            <person name="Lapidus A."/>
            <person name="Glavina Del Rio T."/>
            <person name="Dalin E."/>
            <person name="Tice H."/>
            <person name="Bruce D."/>
            <person name="Goodwin L."/>
            <person name="Pitluck S."/>
            <person name="Larimer F.W."/>
            <person name="Land M.L."/>
            <person name="Hauser L."/>
            <person name="Sangwan P."/>
            <person name="de Vos W.M."/>
            <person name="Janssen P.H."/>
            <person name="Smidt H."/>
        </authorList>
    </citation>
    <scope>NUCLEOTIDE SEQUENCE [LARGE SCALE GENOMIC DNA]</scope>
    <source>
        <strain evidence="2 3">Ellin428</strain>
    </source>
</reference>
<dbReference type="InParanoid" id="B4DBX3"/>
<evidence type="ECO:0000313" key="3">
    <source>
        <dbReference type="Proteomes" id="UP000005824"/>
    </source>
</evidence>
<evidence type="ECO:0000313" key="2">
    <source>
        <dbReference type="EMBL" id="EDY16020.1"/>
    </source>
</evidence>
<feature type="compositionally biased region" description="Basic and acidic residues" evidence="1">
    <location>
        <begin position="118"/>
        <end position="127"/>
    </location>
</feature>
<gene>
    <name evidence="2" type="ORF">CfE428DRAFT_6414</name>
</gene>
<dbReference type="AlphaFoldDB" id="B4DBX3"/>
<organism evidence="2 3">
    <name type="scientific">Chthoniobacter flavus Ellin428</name>
    <dbReference type="NCBI Taxonomy" id="497964"/>
    <lineage>
        <taxon>Bacteria</taxon>
        <taxon>Pseudomonadati</taxon>
        <taxon>Verrucomicrobiota</taxon>
        <taxon>Spartobacteria</taxon>
        <taxon>Chthoniobacterales</taxon>
        <taxon>Chthoniobacteraceae</taxon>
        <taxon>Chthoniobacter</taxon>
    </lineage>
</organism>
<protein>
    <submittedName>
        <fullName evidence="2">Uncharacterized protein</fullName>
    </submittedName>
</protein>